<evidence type="ECO:0000259" key="2">
    <source>
        <dbReference type="Pfam" id="PF01423"/>
    </source>
</evidence>
<dbReference type="AlphaFoldDB" id="A0A8X8B515"/>
<sequence>MIGDGSKIGVGSVPATISRGVFTASPTSSSSSPPKDEALSIELKNGGTVVHGTITGVDVSMNTHLKTVKMSR</sequence>
<organism evidence="3 4">
    <name type="scientific">Brassica carinata</name>
    <name type="common">Ethiopian mustard</name>
    <name type="synonym">Abyssinian cabbage</name>
    <dbReference type="NCBI Taxonomy" id="52824"/>
    <lineage>
        <taxon>Eukaryota</taxon>
        <taxon>Viridiplantae</taxon>
        <taxon>Streptophyta</taxon>
        <taxon>Embryophyta</taxon>
        <taxon>Tracheophyta</taxon>
        <taxon>Spermatophyta</taxon>
        <taxon>Magnoliopsida</taxon>
        <taxon>eudicotyledons</taxon>
        <taxon>Gunneridae</taxon>
        <taxon>Pentapetalae</taxon>
        <taxon>rosids</taxon>
        <taxon>malvids</taxon>
        <taxon>Brassicales</taxon>
        <taxon>Brassicaceae</taxon>
        <taxon>Brassiceae</taxon>
        <taxon>Brassica</taxon>
    </lineage>
</organism>
<protein>
    <recommendedName>
        <fullName evidence="2">Sm domain-containing protein</fullName>
    </recommendedName>
</protein>
<gene>
    <name evidence="3" type="ORF">Bca52824_014690</name>
</gene>
<keyword evidence="4" id="KW-1185">Reference proteome</keyword>
<dbReference type="Gene3D" id="2.30.30.100">
    <property type="match status" value="1"/>
</dbReference>
<dbReference type="InterPro" id="IPR010920">
    <property type="entry name" value="LSM_dom_sf"/>
</dbReference>
<evidence type="ECO:0000313" key="3">
    <source>
        <dbReference type="EMBL" id="KAG2321477.1"/>
    </source>
</evidence>
<dbReference type="Proteomes" id="UP000886595">
    <property type="component" value="Unassembled WGS sequence"/>
</dbReference>
<evidence type="ECO:0000313" key="4">
    <source>
        <dbReference type="Proteomes" id="UP000886595"/>
    </source>
</evidence>
<comment type="caution">
    <text evidence="3">The sequence shown here is derived from an EMBL/GenBank/DDBJ whole genome shotgun (WGS) entry which is preliminary data.</text>
</comment>
<accession>A0A8X8B515</accession>
<feature type="domain" description="Sm" evidence="2">
    <location>
        <begin position="36"/>
        <end position="70"/>
    </location>
</feature>
<proteinExistence type="predicted"/>
<dbReference type="Pfam" id="PF01423">
    <property type="entry name" value="LSM"/>
    <property type="match status" value="1"/>
</dbReference>
<dbReference type="InterPro" id="IPR001163">
    <property type="entry name" value="Sm_dom_euk/arc"/>
</dbReference>
<name>A0A8X8B515_BRACI</name>
<dbReference type="EMBL" id="JAAMPC010000003">
    <property type="protein sequence ID" value="KAG2321477.1"/>
    <property type="molecule type" value="Genomic_DNA"/>
</dbReference>
<reference evidence="3 4" key="1">
    <citation type="submission" date="2020-02" db="EMBL/GenBank/DDBJ databases">
        <authorList>
            <person name="Ma Q."/>
            <person name="Huang Y."/>
            <person name="Song X."/>
            <person name="Pei D."/>
        </authorList>
    </citation>
    <scope>NUCLEOTIDE SEQUENCE [LARGE SCALE GENOMIC DNA]</scope>
    <source>
        <strain evidence="3">Sxm20200214</strain>
        <tissue evidence="3">Leaf</tissue>
    </source>
</reference>
<evidence type="ECO:0000256" key="1">
    <source>
        <dbReference type="SAM" id="MobiDB-lite"/>
    </source>
</evidence>
<feature type="region of interest" description="Disordered" evidence="1">
    <location>
        <begin position="19"/>
        <end position="38"/>
    </location>
</feature>
<dbReference type="SUPFAM" id="SSF50182">
    <property type="entry name" value="Sm-like ribonucleoproteins"/>
    <property type="match status" value="1"/>
</dbReference>